<dbReference type="InterPro" id="IPR029058">
    <property type="entry name" value="AB_hydrolase_fold"/>
</dbReference>
<dbReference type="AlphaFoldDB" id="A0A419F9Q9"/>
<dbReference type="EMBL" id="QZKI01000002">
    <property type="protein sequence ID" value="RJP75568.1"/>
    <property type="molecule type" value="Genomic_DNA"/>
</dbReference>
<dbReference type="SUPFAM" id="SSF53474">
    <property type="entry name" value="alpha/beta-Hydrolases"/>
    <property type="match status" value="1"/>
</dbReference>
<feature type="domain" description="AB hydrolase-1" evidence="1">
    <location>
        <begin position="22"/>
        <end position="274"/>
    </location>
</feature>
<reference evidence="2 3" key="1">
    <citation type="journal article" date="2017" name="ISME J.">
        <title>Energy and carbon metabolisms in a deep terrestrial subsurface fluid microbial community.</title>
        <authorList>
            <person name="Momper L."/>
            <person name="Jungbluth S.P."/>
            <person name="Lee M.D."/>
            <person name="Amend J.P."/>
        </authorList>
    </citation>
    <scope>NUCLEOTIDE SEQUENCE [LARGE SCALE GENOMIC DNA]</scope>
    <source>
        <strain evidence="2">SURF_17</strain>
    </source>
</reference>
<evidence type="ECO:0000259" key="1">
    <source>
        <dbReference type="Pfam" id="PF00561"/>
    </source>
</evidence>
<dbReference type="InterPro" id="IPR050471">
    <property type="entry name" value="AB_hydrolase"/>
</dbReference>
<accession>A0A419F9Q9</accession>
<dbReference type="GO" id="GO:0046503">
    <property type="term" value="P:glycerolipid catabolic process"/>
    <property type="evidence" value="ECO:0007669"/>
    <property type="project" value="TreeGrafter"/>
</dbReference>
<dbReference type="PANTHER" id="PTHR43433">
    <property type="entry name" value="HYDROLASE, ALPHA/BETA FOLD FAMILY PROTEIN"/>
    <property type="match status" value="1"/>
</dbReference>
<proteinExistence type="predicted"/>
<gene>
    <name evidence="2" type="ORF">C4532_00280</name>
</gene>
<name>A0A419F9Q9_9BACT</name>
<dbReference type="Proteomes" id="UP000285961">
    <property type="component" value="Unassembled WGS sequence"/>
</dbReference>
<comment type="caution">
    <text evidence="2">The sequence shown here is derived from an EMBL/GenBank/DDBJ whole genome shotgun (WGS) entry which is preliminary data.</text>
</comment>
<sequence length="297" mass="31828">MATVHANGIQIEFDTFGDSTSPALLLIMGLGTQMIWWDEEFCRQLAAKGLFVIRFDNRDVGLSTKLDDAGIPNLLKLMSAVMQGEKIDSPYSIDDMADDSVGLLDALGIHKAHICGASMGGMIAQTIAFRHPARVASLTSIMSSTGAPDLPRAKPDVMALLITPPPLERDANIEHGVKIWRTISGSGFPFDEEWVQKRVELSYDRSFCPQGAARQLAAILAHGDRTPALRSVTAPALVIHGVQDPLVPVECGKATAAAIPGASLLIIEGMGHSLPVGVWPQVIDAIADHIQRAEIRA</sequence>
<dbReference type="PRINTS" id="PR00111">
    <property type="entry name" value="ABHYDROLASE"/>
</dbReference>
<organism evidence="2 3">
    <name type="scientific">Candidatus Abyssobacteria bacterium SURF_17</name>
    <dbReference type="NCBI Taxonomy" id="2093361"/>
    <lineage>
        <taxon>Bacteria</taxon>
        <taxon>Pseudomonadati</taxon>
        <taxon>Candidatus Hydrogenedentota</taxon>
        <taxon>Candidatus Abyssobacteria</taxon>
    </lineage>
</organism>
<dbReference type="PANTHER" id="PTHR43433:SF5">
    <property type="entry name" value="AB HYDROLASE-1 DOMAIN-CONTAINING PROTEIN"/>
    <property type="match status" value="1"/>
</dbReference>
<dbReference type="Gene3D" id="3.40.50.1820">
    <property type="entry name" value="alpha/beta hydrolase"/>
    <property type="match status" value="1"/>
</dbReference>
<evidence type="ECO:0000313" key="3">
    <source>
        <dbReference type="Proteomes" id="UP000285961"/>
    </source>
</evidence>
<dbReference type="GO" id="GO:0004806">
    <property type="term" value="F:triacylglycerol lipase activity"/>
    <property type="evidence" value="ECO:0007669"/>
    <property type="project" value="TreeGrafter"/>
</dbReference>
<dbReference type="Pfam" id="PF00561">
    <property type="entry name" value="Abhydrolase_1"/>
    <property type="match status" value="1"/>
</dbReference>
<protein>
    <submittedName>
        <fullName evidence="2">Alpha/beta hydrolase</fullName>
    </submittedName>
</protein>
<keyword evidence="2" id="KW-0378">Hydrolase</keyword>
<dbReference type="InterPro" id="IPR000073">
    <property type="entry name" value="AB_hydrolase_1"/>
</dbReference>
<evidence type="ECO:0000313" key="2">
    <source>
        <dbReference type="EMBL" id="RJP75568.1"/>
    </source>
</evidence>